<keyword evidence="3" id="KW-1185">Reference proteome</keyword>
<comment type="caution">
    <text evidence="2">The sequence shown here is derived from an EMBL/GenBank/DDBJ whole genome shotgun (WGS) entry which is preliminary data.</text>
</comment>
<dbReference type="AlphaFoldDB" id="A0A7W4LMQ7"/>
<protein>
    <submittedName>
        <fullName evidence="2">Uncharacterized protein</fullName>
    </submittedName>
</protein>
<dbReference type="EMBL" id="JACJUD010000004">
    <property type="protein sequence ID" value="MBB2496031.1"/>
    <property type="molecule type" value="Genomic_DNA"/>
</dbReference>
<evidence type="ECO:0000256" key="1">
    <source>
        <dbReference type="SAM" id="SignalP"/>
    </source>
</evidence>
<proteinExistence type="predicted"/>
<name>A0A7W4LMQ7_9GAMM</name>
<feature type="signal peptide" evidence="1">
    <location>
        <begin position="1"/>
        <end position="21"/>
    </location>
</feature>
<evidence type="ECO:0000313" key="3">
    <source>
        <dbReference type="Proteomes" id="UP000542720"/>
    </source>
</evidence>
<accession>A0A7W4LMQ7</accession>
<feature type="chain" id="PRO_5030606566" evidence="1">
    <location>
        <begin position="22"/>
        <end position="51"/>
    </location>
</feature>
<evidence type="ECO:0000313" key="2">
    <source>
        <dbReference type="EMBL" id="MBB2496031.1"/>
    </source>
</evidence>
<gene>
    <name evidence="2" type="ORF">H3H51_13465</name>
</gene>
<dbReference type="RefSeq" id="WP_183089568.1">
    <property type="nucleotide sequence ID" value="NZ_JACJUD010000004.1"/>
</dbReference>
<sequence length="51" mass="5535">MNRYLLALAIPALCAGLVVFAQQPPTRPASQVTMNQHNFPSASIGDIFARH</sequence>
<keyword evidence="1" id="KW-0732">Signal</keyword>
<reference evidence="2 3" key="1">
    <citation type="submission" date="2020-08" db="EMBL/GenBank/DDBJ databases">
        <authorList>
            <person name="Kim C.M."/>
        </authorList>
    </citation>
    <scope>NUCLEOTIDE SEQUENCE [LARGE SCALE GENOMIC DNA]</scope>
    <source>
        <strain evidence="2 3">UL070</strain>
    </source>
</reference>
<dbReference type="Proteomes" id="UP000542720">
    <property type="component" value="Unassembled WGS sequence"/>
</dbReference>
<organism evidence="2 3">
    <name type="scientific">Aquipseudomonas ullengensis</name>
    <dbReference type="NCBI Taxonomy" id="2759166"/>
    <lineage>
        <taxon>Bacteria</taxon>
        <taxon>Pseudomonadati</taxon>
        <taxon>Pseudomonadota</taxon>
        <taxon>Gammaproteobacteria</taxon>
        <taxon>Pseudomonadales</taxon>
        <taxon>Pseudomonadaceae</taxon>
        <taxon>Aquipseudomonas</taxon>
    </lineage>
</organism>